<evidence type="ECO:0000313" key="1">
    <source>
        <dbReference type="EMBL" id="EAQ05998.1"/>
    </source>
</evidence>
<reference evidence="1 2" key="1">
    <citation type="submission" date="2006-01" db="EMBL/GenBank/DDBJ databases">
        <authorList>
            <person name="Hagstrom A."/>
            <person name="Ferriera S."/>
            <person name="Johnson J."/>
            <person name="Kravitz S."/>
            <person name="Halpern A."/>
            <person name="Remington K."/>
            <person name="Beeson K."/>
            <person name="Tran B."/>
            <person name="Rogers Y.-H."/>
            <person name="Friedman R."/>
            <person name="Venter J.C."/>
        </authorList>
    </citation>
    <scope>NUCLEOTIDE SEQUENCE [LARGE SCALE GENOMIC DNA]</scope>
    <source>
        <strain evidence="1 2">SKA53</strain>
    </source>
</reference>
<evidence type="ECO:0000313" key="2">
    <source>
        <dbReference type="Proteomes" id="UP000004507"/>
    </source>
</evidence>
<dbReference type="AlphaFoldDB" id="A3V6Y2"/>
<keyword evidence="2" id="KW-1185">Reference proteome</keyword>
<gene>
    <name evidence="1" type="ORF">SKA53_07831</name>
</gene>
<dbReference type="STRING" id="314232.SKA53_07831"/>
<name>A3V6Y2_9RHOB</name>
<accession>A3V6Y2</accession>
<proteinExistence type="predicted"/>
<organism evidence="1 2">
    <name type="scientific">Yoonia vestfoldensis SKA53</name>
    <dbReference type="NCBI Taxonomy" id="314232"/>
    <lineage>
        <taxon>Bacteria</taxon>
        <taxon>Pseudomonadati</taxon>
        <taxon>Pseudomonadota</taxon>
        <taxon>Alphaproteobacteria</taxon>
        <taxon>Rhodobacterales</taxon>
        <taxon>Paracoccaceae</taxon>
        <taxon>Yoonia</taxon>
    </lineage>
</organism>
<sequence>MHQKAIAFSIMLVNIALGPTGQMRGRLLKVEAYY</sequence>
<dbReference type="Proteomes" id="UP000004507">
    <property type="component" value="Unassembled WGS sequence"/>
</dbReference>
<dbReference type="HOGENOM" id="CLU_3374464_0_0_5"/>
<dbReference type="EMBL" id="AAMS01000006">
    <property type="protein sequence ID" value="EAQ05998.1"/>
    <property type="molecule type" value="Genomic_DNA"/>
</dbReference>
<protein>
    <submittedName>
        <fullName evidence="1">Uncharacterized protein</fullName>
    </submittedName>
</protein>
<comment type="caution">
    <text evidence="1">The sequence shown here is derived from an EMBL/GenBank/DDBJ whole genome shotgun (WGS) entry which is preliminary data.</text>
</comment>